<evidence type="ECO:0000256" key="7">
    <source>
        <dbReference type="ARBA" id="ARBA00022692"/>
    </source>
</evidence>
<evidence type="ECO:0000259" key="17">
    <source>
        <dbReference type="PROSITE" id="PS50885"/>
    </source>
</evidence>
<comment type="subcellular location">
    <subcellularLocation>
        <location evidence="2">Cell membrane</location>
        <topology evidence="2">Multi-pass membrane protein</topology>
    </subcellularLocation>
</comment>
<dbReference type="FunFam" id="3.30.565.10:FF:000023">
    <property type="entry name" value="PAS domain-containing sensor histidine kinase"/>
    <property type="match status" value="1"/>
</dbReference>
<evidence type="ECO:0000256" key="1">
    <source>
        <dbReference type="ARBA" id="ARBA00000085"/>
    </source>
</evidence>
<dbReference type="Gene3D" id="3.30.565.10">
    <property type="entry name" value="Histidine kinase-like ATPase, C-terminal domain"/>
    <property type="match status" value="1"/>
</dbReference>
<keyword evidence="19" id="KW-1185">Reference proteome</keyword>
<keyword evidence="9 18" id="KW-0418">Kinase</keyword>
<gene>
    <name evidence="18" type="ORF">Metlim_2233</name>
</gene>
<keyword evidence="7 15" id="KW-0812">Transmembrane</keyword>
<dbReference type="SMART" id="SM00388">
    <property type="entry name" value="HisKA"/>
    <property type="match status" value="1"/>
</dbReference>
<dbReference type="SMART" id="SM00387">
    <property type="entry name" value="HATPase_c"/>
    <property type="match status" value="1"/>
</dbReference>
<dbReference type="Pfam" id="PF02518">
    <property type="entry name" value="HATPase_c"/>
    <property type="match status" value="1"/>
</dbReference>
<dbReference type="Pfam" id="PF00672">
    <property type="entry name" value="HAMP"/>
    <property type="match status" value="1"/>
</dbReference>
<dbReference type="InterPro" id="IPR003661">
    <property type="entry name" value="HisK_dim/P_dom"/>
</dbReference>
<dbReference type="GO" id="GO:0005524">
    <property type="term" value="F:ATP binding"/>
    <property type="evidence" value="ECO:0007669"/>
    <property type="project" value="UniProtKB-KW"/>
</dbReference>
<dbReference type="SMART" id="SM00304">
    <property type="entry name" value="HAMP"/>
    <property type="match status" value="1"/>
</dbReference>
<keyword evidence="4" id="KW-1003">Cell membrane</keyword>
<sequence length="643" mass="70841">MKLQTRVVLIFVIIFFLVTALVGVILPSAIHEQTLKSATESSSLQISLIDHSISAFISSAKSHVLELSQNPAVRDRDDSGFTNYLNADEETFILSPDEQEQGIITILNNYRTTNPYVNSVYMGRENGAFVRSHPRGNNTAYDPRDRPWYILAEENPDSVVITGTYRSVTTPDMNIGVVKALVDENGTFYGVVGADITLEGISDFISGIDPEGSSQLIISDENGIVLTSSDESQNYNDIRRFLKDGTFSFLTEESGIIRTDKGYLVHSISSETGWKIGILIPFSDIETETNEVIFMVLGYLIAGLILLSVISVFALNREIIRPLEELTGVSRKIVETGNPDQKITVKSSGEIGILEAAFKEMLEKIKTEEREIKEALGGERQAKAELKRARDGLEEEVKARTAELAEANEHLKDLDRLKSMFIASMSHELRTPLNSIIGFTGILLKGWSGEINDEQETQLKIIQSSSKHLLSLINDVIDISKIEAGTVELSYSSFDLVFVLKEVMDSFKEQAEEQGISLKSDLPGMINIYGDERRTKQIVLNLVSNAIKFTDEGTVTLKAEAVDDSAVISVADTGIGIPEEKISGLFMPFFRVHTKGRLTEGTGLGLYLSEKIARALGGGITFKSILGQGSEFALTIPLRCTEE</sequence>
<dbReference type="InterPro" id="IPR003660">
    <property type="entry name" value="HAMP_dom"/>
</dbReference>
<dbReference type="AlphaFoldDB" id="H1Z1E7"/>
<dbReference type="SUPFAM" id="SSF47384">
    <property type="entry name" value="Homodimeric domain of signal transducing histidine kinase"/>
    <property type="match status" value="1"/>
</dbReference>
<dbReference type="InParanoid" id="H1Z1E7"/>
<evidence type="ECO:0000256" key="12">
    <source>
        <dbReference type="ARBA" id="ARBA00023012"/>
    </source>
</evidence>
<dbReference type="Pfam" id="PF02743">
    <property type="entry name" value="dCache_1"/>
    <property type="match status" value="1"/>
</dbReference>
<dbReference type="Proteomes" id="UP000005741">
    <property type="component" value="Chromosome"/>
</dbReference>
<dbReference type="SUPFAM" id="SSF103190">
    <property type="entry name" value="Sensory domain-like"/>
    <property type="match status" value="1"/>
</dbReference>
<feature type="transmembrane region" description="Helical" evidence="15">
    <location>
        <begin position="292"/>
        <end position="315"/>
    </location>
</feature>
<proteinExistence type="predicted"/>
<name>H1Z1E7_9EURY</name>
<dbReference type="SUPFAM" id="SSF158472">
    <property type="entry name" value="HAMP domain-like"/>
    <property type="match status" value="1"/>
</dbReference>
<evidence type="ECO:0000313" key="19">
    <source>
        <dbReference type="Proteomes" id="UP000005741"/>
    </source>
</evidence>
<dbReference type="GO" id="GO:0005886">
    <property type="term" value="C:plasma membrane"/>
    <property type="evidence" value="ECO:0007669"/>
    <property type="project" value="UniProtKB-SubCell"/>
</dbReference>
<dbReference type="CDD" id="cd00082">
    <property type="entry name" value="HisKA"/>
    <property type="match status" value="1"/>
</dbReference>
<organism evidence="18 19">
    <name type="scientific">Methanoplanus limicola DSM 2279</name>
    <dbReference type="NCBI Taxonomy" id="937775"/>
    <lineage>
        <taxon>Archaea</taxon>
        <taxon>Methanobacteriati</taxon>
        <taxon>Methanobacteriota</taxon>
        <taxon>Stenosarchaea group</taxon>
        <taxon>Methanomicrobia</taxon>
        <taxon>Methanomicrobiales</taxon>
        <taxon>Methanomicrobiaceae</taxon>
        <taxon>Methanoplanus</taxon>
    </lineage>
</organism>
<evidence type="ECO:0000256" key="8">
    <source>
        <dbReference type="ARBA" id="ARBA00022741"/>
    </source>
</evidence>
<evidence type="ECO:0000259" key="16">
    <source>
        <dbReference type="PROSITE" id="PS50109"/>
    </source>
</evidence>
<evidence type="ECO:0000256" key="4">
    <source>
        <dbReference type="ARBA" id="ARBA00022475"/>
    </source>
</evidence>
<dbReference type="HOGENOM" id="CLU_028861_0_0_2"/>
<keyword evidence="6" id="KW-0808">Transferase</keyword>
<comment type="catalytic activity">
    <reaction evidence="1">
        <text>ATP + protein L-histidine = ADP + protein N-phospho-L-histidine.</text>
        <dbReference type="EC" id="2.7.13.3"/>
    </reaction>
</comment>
<dbReference type="InterPro" id="IPR004358">
    <property type="entry name" value="Sig_transdc_His_kin-like_C"/>
</dbReference>
<feature type="domain" description="HAMP" evidence="17">
    <location>
        <begin position="317"/>
        <end position="370"/>
    </location>
</feature>
<evidence type="ECO:0000256" key="11">
    <source>
        <dbReference type="ARBA" id="ARBA00022989"/>
    </source>
</evidence>
<dbReference type="STRING" id="937775.Metlim_2233"/>
<evidence type="ECO:0000256" key="15">
    <source>
        <dbReference type="SAM" id="Phobius"/>
    </source>
</evidence>
<dbReference type="InterPro" id="IPR003594">
    <property type="entry name" value="HATPase_dom"/>
</dbReference>
<keyword evidence="5" id="KW-0597">Phosphoprotein</keyword>
<evidence type="ECO:0000256" key="13">
    <source>
        <dbReference type="ARBA" id="ARBA00023136"/>
    </source>
</evidence>
<dbReference type="PRINTS" id="PR00344">
    <property type="entry name" value="BCTRLSENSOR"/>
</dbReference>
<dbReference type="InterPro" id="IPR005467">
    <property type="entry name" value="His_kinase_dom"/>
</dbReference>
<dbReference type="EC" id="2.7.13.3" evidence="3"/>
<keyword evidence="14" id="KW-0175">Coiled coil</keyword>
<evidence type="ECO:0000256" key="10">
    <source>
        <dbReference type="ARBA" id="ARBA00022840"/>
    </source>
</evidence>
<keyword evidence="12" id="KW-0902">Two-component regulatory system</keyword>
<feature type="domain" description="Histidine kinase" evidence="16">
    <location>
        <begin position="424"/>
        <end position="640"/>
    </location>
</feature>
<evidence type="ECO:0000256" key="14">
    <source>
        <dbReference type="SAM" id="Coils"/>
    </source>
</evidence>
<dbReference type="SUPFAM" id="SSF55874">
    <property type="entry name" value="ATPase domain of HSP90 chaperone/DNA topoisomerase II/histidine kinase"/>
    <property type="match status" value="1"/>
</dbReference>
<reference evidence="18 19" key="1">
    <citation type="submission" date="2011-10" db="EMBL/GenBank/DDBJ databases">
        <title>The Improved High-Quality Draft genome of Methanoplanus limicola DSM 2279.</title>
        <authorList>
            <consortium name="US DOE Joint Genome Institute (JGI-PGF)"/>
            <person name="Lucas S."/>
            <person name="Copeland A."/>
            <person name="Lapidus A."/>
            <person name="Glavina del Rio T."/>
            <person name="Dalin E."/>
            <person name="Tice H."/>
            <person name="Bruce D."/>
            <person name="Goodwin L."/>
            <person name="Pitluck S."/>
            <person name="Peters L."/>
            <person name="Mikhailova N."/>
            <person name="Lu M."/>
            <person name="Kyrpides N."/>
            <person name="Mavromatis K."/>
            <person name="Ivanova N."/>
            <person name="Markowitz V."/>
            <person name="Cheng J.-F."/>
            <person name="Hugenholtz P."/>
            <person name="Woyke T."/>
            <person name="Wu D."/>
            <person name="Wirth R."/>
            <person name="Brambilla E.-M."/>
            <person name="Klenk H.-P."/>
            <person name="Eisen J.A."/>
        </authorList>
    </citation>
    <scope>NUCLEOTIDE SEQUENCE [LARGE SCALE GENOMIC DNA]</scope>
    <source>
        <strain evidence="18 19">DSM 2279</strain>
    </source>
</reference>
<dbReference type="PANTHER" id="PTHR43711">
    <property type="entry name" value="TWO-COMPONENT HISTIDINE KINASE"/>
    <property type="match status" value="1"/>
</dbReference>
<dbReference type="PANTHER" id="PTHR43711:SF31">
    <property type="entry name" value="HISTIDINE KINASE"/>
    <property type="match status" value="1"/>
</dbReference>
<keyword evidence="10" id="KW-0067">ATP-binding</keyword>
<keyword evidence="8" id="KW-0547">Nucleotide-binding</keyword>
<dbReference type="RefSeq" id="WP_004078550.1">
    <property type="nucleotide sequence ID" value="NZ_CM001436.1"/>
</dbReference>
<accession>H1Z1E7</accession>
<feature type="coiled-coil region" evidence="14">
    <location>
        <begin position="351"/>
        <end position="410"/>
    </location>
</feature>
<dbReference type="OrthoDB" id="342253at2157"/>
<dbReference type="GO" id="GO:0000155">
    <property type="term" value="F:phosphorelay sensor kinase activity"/>
    <property type="evidence" value="ECO:0007669"/>
    <property type="project" value="InterPro"/>
</dbReference>
<dbReference type="Gene3D" id="3.30.450.20">
    <property type="entry name" value="PAS domain"/>
    <property type="match status" value="2"/>
</dbReference>
<feature type="transmembrane region" description="Helical" evidence="15">
    <location>
        <begin position="7"/>
        <end position="30"/>
    </location>
</feature>
<dbReference type="Pfam" id="PF00512">
    <property type="entry name" value="HisKA"/>
    <property type="match status" value="1"/>
</dbReference>
<dbReference type="InterPro" id="IPR029151">
    <property type="entry name" value="Sensor-like_sf"/>
</dbReference>
<dbReference type="PROSITE" id="PS50109">
    <property type="entry name" value="HIS_KIN"/>
    <property type="match status" value="1"/>
</dbReference>
<dbReference type="Gene3D" id="6.10.340.10">
    <property type="match status" value="1"/>
</dbReference>
<dbReference type="CDD" id="cd06225">
    <property type="entry name" value="HAMP"/>
    <property type="match status" value="1"/>
</dbReference>
<protein>
    <recommendedName>
        <fullName evidence="3">histidine kinase</fullName>
        <ecNumber evidence="3">2.7.13.3</ecNumber>
    </recommendedName>
</protein>
<dbReference type="CDD" id="cd18773">
    <property type="entry name" value="PDC1_HK_sensor"/>
    <property type="match status" value="1"/>
</dbReference>
<keyword evidence="13 15" id="KW-0472">Membrane</keyword>
<dbReference type="InterPro" id="IPR036097">
    <property type="entry name" value="HisK_dim/P_sf"/>
</dbReference>
<evidence type="ECO:0000256" key="2">
    <source>
        <dbReference type="ARBA" id="ARBA00004651"/>
    </source>
</evidence>
<evidence type="ECO:0000313" key="18">
    <source>
        <dbReference type="EMBL" id="EHQ36294.1"/>
    </source>
</evidence>
<dbReference type="EMBL" id="CM001436">
    <property type="protein sequence ID" value="EHQ36294.1"/>
    <property type="molecule type" value="Genomic_DNA"/>
</dbReference>
<dbReference type="PROSITE" id="PS50885">
    <property type="entry name" value="HAMP"/>
    <property type="match status" value="1"/>
</dbReference>
<dbReference type="InterPro" id="IPR033479">
    <property type="entry name" value="dCache_1"/>
</dbReference>
<evidence type="ECO:0000256" key="5">
    <source>
        <dbReference type="ARBA" id="ARBA00022553"/>
    </source>
</evidence>
<evidence type="ECO:0000256" key="6">
    <source>
        <dbReference type="ARBA" id="ARBA00022679"/>
    </source>
</evidence>
<dbReference type="InterPro" id="IPR050736">
    <property type="entry name" value="Sensor_HK_Regulatory"/>
</dbReference>
<dbReference type="InterPro" id="IPR036890">
    <property type="entry name" value="HATPase_C_sf"/>
</dbReference>
<keyword evidence="11 15" id="KW-1133">Transmembrane helix</keyword>
<dbReference type="Gene3D" id="1.10.287.130">
    <property type="match status" value="1"/>
</dbReference>
<evidence type="ECO:0000256" key="9">
    <source>
        <dbReference type="ARBA" id="ARBA00022777"/>
    </source>
</evidence>
<dbReference type="CDD" id="cd16922">
    <property type="entry name" value="HATPase_EvgS-ArcB-TorS-like"/>
    <property type="match status" value="1"/>
</dbReference>
<evidence type="ECO:0000256" key="3">
    <source>
        <dbReference type="ARBA" id="ARBA00012438"/>
    </source>
</evidence>